<dbReference type="Proteomes" id="UP001251857">
    <property type="component" value="Unassembled WGS sequence"/>
</dbReference>
<dbReference type="Pfam" id="PF07690">
    <property type="entry name" value="MFS_1"/>
    <property type="match status" value="1"/>
</dbReference>
<organism evidence="10 11">
    <name type="scientific">Spectribacter hydrogenoxidans</name>
    <dbReference type="NCBI Taxonomy" id="3075608"/>
    <lineage>
        <taxon>Bacteria</taxon>
        <taxon>Pseudomonadati</taxon>
        <taxon>Pseudomonadota</taxon>
        <taxon>Gammaproteobacteria</taxon>
        <taxon>Salinisphaerales</taxon>
        <taxon>Salinisphaeraceae</taxon>
        <taxon>Spectribacter</taxon>
    </lineage>
</organism>
<feature type="transmembrane region" description="Helical" evidence="8">
    <location>
        <begin position="20"/>
        <end position="42"/>
    </location>
</feature>
<proteinExistence type="inferred from homology"/>
<evidence type="ECO:0000256" key="2">
    <source>
        <dbReference type="ARBA" id="ARBA00008432"/>
    </source>
</evidence>
<feature type="transmembrane region" description="Helical" evidence="8">
    <location>
        <begin position="323"/>
        <end position="346"/>
    </location>
</feature>
<keyword evidence="5" id="KW-0534">Nitrate assimilation</keyword>
<evidence type="ECO:0000256" key="4">
    <source>
        <dbReference type="ARBA" id="ARBA00022989"/>
    </source>
</evidence>
<feature type="transmembrane region" description="Helical" evidence="8">
    <location>
        <begin position="54"/>
        <end position="75"/>
    </location>
</feature>
<accession>A0ABU3BYD6</accession>
<gene>
    <name evidence="10" type="ORF">RM532_05065</name>
</gene>
<protein>
    <submittedName>
        <fullName evidence="10">Nitrate/nitrite transporter</fullName>
    </submittedName>
</protein>
<comment type="similarity">
    <text evidence="2">Belongs to the major facilitator superfamily. Nitrate/nitrite porter (TC 2.A.1.8) family.</text>
</comment>
<dbReference type="InterPro" id="IPR011701">
    <property type="entry name" value="MFS"/>
</dbReference>
<feature type="transmembrane region" description="Helical" evidence="8">
    <location>
        <begin position="82"/>
        <end position="101"/>
    </location>
</feature>
<feature type="transmembrane region" description="Helical" evidence="8">
    <location>
        <begin position="389"/>
        <end position="410"/>
    </location>
</feature>
<evidence type="ECO:0000259" key="9">
    <source>
        <dbReference type="PROSITE" id="PS50850"/>
    </source>
</evidence>
<evidence type="ECO:0000313" key="10">
    <source>
        <dbReference type="EMBL" id="MDT0634322.1"/>
    </source>
</evidence>
<feature type="transmembrane region" description="Helical" evidence="8">
    <location>
        <begin position="286"/>
        <end position="303"/>
    </location>
</feature>
<evidence type="ECO:0000313" key="11">
    <source>
        <dbReference type="Proteomes" id="UP001251857"/>
    </source>
</evidence>
<dbReference type="InterPro" id="IPR036259">
    <property type="entry name" value="MFS_trans_sf"/>
</dbReference>
<evidence type="ECO:0000256" key="7">
    <source>
        <dbReference type="SAM" id="MobiDB-lite"/>
    </source>
</evidence>
<dbReference type="SUPFAM" id="SSF103473">
    <property type="entry name" value="MFS general substrate transporter"/>
    <property type="match status" value="1"/>
</dbReference>
<feature type="transmembrane region" description="Helical" evidence="8">
    <location>
        <begin position="107"/>
        <end position="129"/>
    </location>
</feature>
<sequence length="453" mass="48870">MSQAGLPTPEGRTSARMLGVTTFAWSACFAAWTIFSILGVRIQSELGLSEAEYGLLISAPILTGAIARLPLGILAERFGGRWVTLAAMLVSAAATWLLASAVTYGQFILAALALGLSGAVFITGISFVARWYPRERHGTAFGLFGIGQVGAAATNFGAPILVSALGWEDTARVYAITLLAVAVLFWLFTQEDPVTVERRRTGAGGTSFAKQIQPLRYLRVWRFALYYFFVFGAFVALASWLPRYYTGVYGLELGTAGMLTAIFSFSAAVFRALGGWLSDRWGARRVMYITFIISLACLFLLSYPPTTYIVEGKSGLIEFRLAAPLSGFVAVTFLLGFVMSLGMAAVYKHIPVYYPENVGSVGGMVGMIGGLGGFFLPIAFGALTDLTNIWQTAFMALFAVVAVNLTWMHFAIQGMERRILPDLDQLQYLPEGIPLGQEPDTAPPAAGQQGAKR</sequence>
<feature type="transmembrane region" description="Helical" evidence="8">
    <location>
        <begin position="253"/>
        <end position="274"/>
    </location>
</feature>
<dbReference type="PROSITE" id="PS50850">
    <property type="entry name" value="MFS"/>
    <property type="match status" value="1"/>
</dbReference>
<feature type="region of interest" description="Disordered" evidence="7">
    <location>
        <begin position="434"/>
        <end position="453"/>
    </location>
</feature>
<name>A0ABU3BYD6_9GAMM</name>
<evidence type="ECO:0000256" key="1">
    <source>
        <dbReference type="ARBA" id="ARBA00004141"/>
    </source>
</evidence>
<comment type="caution">
    <text evidence="10">The sequence shown here is derived from an EMBL/GenBank/DDBJ whole genome shotgun (WGS) entry which is preliminary data.</text>
</comment>
<dbReference type="PANTHER" id="PTHR23515">
    <property type="entry name" value="HIGH-AFFINITY NITRATE TRANSPORTER 2.3"/>
    <property type="match status" value="1"/>
</dbReference>
<keyword evidence="3 8" id="KW-0812">Transmembrane</keyword>
<feature type="transmembrane region" description="Helical" evidence="8">
    <location>
        <begin position="141"/>
        <end position="165"/>
    </location>
</feature>
<dbReference type="Gene3D" id="1.20.1250.20">
    <property type="entry name" value="MFS general substrate transporter like domains"/>
    <property type="match status" value="2"/>
</dbReference>
<feature type="domain" description="Major facilitator superfamily (MFS) profile" evidence="9">
    <location>
        <begin position="1"/>
        <end position="416"/>
    </location>
</feature>
<keyword evidence="6 8" id="KW-0472">Membrane</keyword>
<evidence type="ECO:0000256" key="3">
    <source>
        <dbReference type="ARBA" id="ARBA00022692"/>
    </source>
</evidence>
<evidence type="ECO:0000256" key="5">
    <source>
        <dbReference type="ARBA" id="ARBA00023063"/>
    </source>
</evidence>
<feature type="transmembrane region" description="Helical" evidence="8">
    <location>
        <begin position="171"/>
        <end position="189"/>
    </location>
</feature>
<reference evidence="10 11" key="1">
    <citation type="submission" date="2023-09" db="EMBL/GenBank/DDBJ databases">
        <authorList>
            <person name="Rey-Velasco X."/>
        </authorList>
    </citation>
    <scope>NUCLEOTIDE SEQUENCE [LARGE SCALE GENOMIC DNA]</scope>
    <source>
        <strain evidence="10 11">W335</strain>
    </source>
</reference>
<dbReference type="InterPro" id="IPR020846">
    <property type="entry name" value="MFS_dom"/>
</dbReference>
<feature type="transmembrane region" description="Helical" evidence="8">
    <location>
        <begin position="220"/>
        <end position="241"/>
    </location>
</feature>
<dbReference type="EMBL" id="JAVRIB010000004">
    <property type="protein sequence ID" value="MDT0634322.1"/>
    <property type="molecule type" value="Genomic_DNA"/>
</dbReference>
<feature type="transmembrane region" description="Helical" evidence="8">
    <location>
        <begin position="358"/>
        <end position="383"/>
    </location>
</feature>
<comment type="subcellular location">
    <subcellularLocation>
        <location evidence="1">Membrane</location>
        <topology evidence="1">Multi-pass membrane protein</topology>
    </subcellularLocation>
</comment>
<evidence type="ECO:0000256" key="8">
    <source>
        <dbReference type="SAM" id="Phobius"/>
    </source>
</evidence>
<keyword evidence="4 8" id="KW-1133">Transmembrane helix</keyword>
<dbReference type="RefSeq" id="WP_311652082.1">
    <property type="nucleotide sequence ID" value="NZ_JAVRIB010000004.1"/>
</dbReference>
<keyword evidence="11" id="KW-1185">Reference proteome</keyword>
<evidence type="ECO:0000256" key="6">
    <source>
        <dbReference type="ARBA" id="ARBA00023136"/>
    </source>
</evidence>
<dbReference type="InterPro" id="IPR044772">
    <property type="entry name" value="NO3_transporter"/>
</dbReference>